<dbReference type="InterPro" id="IPR025447">
    <property type="entry name" value="DUF4192"/>
</dbReference>
<gene>
    <name evidence="1" type="ORF">GCM10010531_10330</name>
</gene>
<dbReference type="RefSeq" id="WP_344687552.1">
    <property type="nucleotide sequence ID" value="NZ_BAAAVV010000002.1"/>
</dbReference>
<keyword evidence="2" id="KW-1185">Reference proteome</keyword>
<protein>
    <submittedName>
        <fullName evidence="1">DUF4192 domain-containing protein</fullName>
    </submittedName>
</protein>
<evidence type="ECO:0000313" key="1">
    <source>
        <dbReference type="EMBL" id="GAA3160702.1"/>
    </source>
</evidence>
<dbReference type="Proteomes" id="UP001499924">
    <property type="component" value="Unassembled WGS sequence"/>
</dbReference>
<reference evidence="2" key="1">
    <citation type="journal article" date="2019" name="Int. J. Syst. Evol. Microbiol.">
        <title>The Global Catalogue of Microorganisms (GCM) 10K type strain sequencing project: providing services to taxonomists for standard genome sequencing and annotation.</title>
        <authorList>
            <consortium name="The Broad Institute Genomics Platform"/>
            <consortium name="The Broad Institute Genome Sequencing Center for Infectious Disease"/>
            <person name="Wu L."/>
            <person name="Ma J."/>
        </authorList>
    </citation>
    <scope>NUCLEOTIDE SEQUENCE [LARGE SCALE GENOMIC DNA]</scope>
    <source>
        <strain evidence="2">JCM 15614</strain>
    </source>
</reference>
<proteinExistence type="predicted"/>
<name>A0ABP6NYG8_9ACTN</name>
<accession>A0ABP6NYG8</accession>
<evidence type="ECO:0000313" key="2">
    <source>
        <dbReference type="Proteomes" id="UP001499924"/>
    </source>
</evidence>
<dbReference type="Pfam" id="PF13830">
    <property type="entry name" value="DUF4192"/>
    <property type="match status" value="1"/>
</dbReference>
<comment type="caution">
    <text evidence="1">The sequence shown here is derived from an EMBL/GenBank/DDBJ whole genome shotgun (WGS) entry which is preliminary data.</text>
</comment>
<organism evidence="1 2">
    <name type="scientific">Blastococcus jejuensis</name>
    <dbReference type="NCBI Taxonomy" id="351224"/>
    <lineage>
        <taxon>Bacteria</taxon>
        <taxon>Bacillati</taxon>
        <taxon>Actinomycetota</taxon>
        <taxon>Actinomycetes</taxon>
        <taxon>Geodermatophilales</taxon>
        <taxon>Geodermatophilaceae</taxon>
        <taxon>Blastococcus</taxon>
    </lineage>
</organism>
<sequence>MDSHPDLAPPYRVSLGDPGALAAAVPRLLGFRPRESVVLISLTGPSGAQVGLTVRADIPPPEHAADVAGELGRRVRTDRPAAVVLLVISEDLPGGLPDDGGSGGGADLPHRPLVHELTVALHRHRIPVREALLVRDGRWWSYDCPADCCRPAHGTPLPVGTSPFEAASVAAGVTVADSREALAARIAPVDGPARSSMAAAARRIAAESSARALAVGLDVVAEESWAAVLAGLAHCRAGTALSDAALARILWGLRDTAVRDRALRLALADDDAAVDSLWTECTRRAPRRYVPAPATLLAVGAWLRGDGAMAGVALERALAADRRYRLARLLGQALAACLPPSELRLLIAGGAIADDDAPAR</sequence>
<dbReference type="EMBL" id="BAAAVV010000002">
    <property type="protein sequence ID" value="GAA3160702.1"/>
    <property type="molecule type" value="Genomic_DNA"/>
</dbReference>